<dbReference type="EMBL" id="GBRH01171263">
    <property type="protein sequence ID" value="JAE26633.1"/>
    <property type="molecule type" value="Transcribed_RNA"/>
</dbReference>
<dbReference type="AlphaFoldDB" id="A0A0A9H1A6"/>
<sequence length="67" mass="6988">MALDMGYGKTLNGHDSENDLRCSFIMAAEAFYSLQEAVVEVGGPSHPGHLGSDVLPHVAIPAAAAHL</sequence>
<reference evidence="1" key="2">
    <citation type="journal article" date="2015" name="Data Brief">
        <title>Shoot transcriptome of the giant reed, Arundo donax.</title>
        <authorList>
            <person name="Barrero R.A."/>
            <person name="Guerrero F.D."/>
            <person name="Moolhuijzen P."/>
            <person name="Goolsby J.A."/>
            <person name="Tidwell J."/>
            <person name="Bellgard S.E."/>
            <person name="Bellgard M.I."/>
        </authorList>
    </citation>
    <scope>NUCLEOTIDE SEQUENCE</scope>
    <source>
        <tissue evidence="1">Shoot tissue taken approximately 20 cm above the soil surface</tissue>
    </source>
</reference>
<name>A0A0A9H1A6_ARUDO</name>
<accession>A0A0A9H1A6</accession>
<protein>
    <submittedName>
        <fullName evidence="1">Uncharacterized protein</fullName>
    </submittedName>
</protein>
<evidence type="ECO:0000313" key="1">
    <source>
        <dbReference type="EMBL" id="JAE26633.1"/>
    </source>
</evidence>
<reference evidence="1" key="1">
    <citation type="submission" date="2014-09" db="EMBL/GenBank/DDBJ databases">
        <authorList>
            <person name="Magalhaes I.L.F."/>
            <person name="Oliveira U."/>
            <person name="Santos F.R."/>
            <person name="Vidigal T.H.D.A."/>
            <person name="Brescovit A.D."/>
            <person name="Santos A.J."/>
        </authorList>
    </citation>
    <scope>NUCLEOTIDE SEQUENCE</scope>
    <source>
        <tissue evidence="1">Shoot tissue taken approximately 20 cm above the soil surface</tissue>
    </source>
</reference>
<organism evidence="1">
    <name type="scientific">Arundo donax</name>
    <name type="common">Giant reed</name>
    <name type="synonym">Donax arundinaceus</name>
    <dbReference type="NCBI Taxonomy" id="35708"/>
    <lineage>
        <taxon>Eukaryota</taxon>
        <taxon>Viridiplantae</taxon>
        <taxon>Streptophyta</taxon>
        <taxon>Embryophyta</taxon>
        <taxon>Tracheophyta</taxon>
        <taxon>Spermatophyta</taxon>
        <taxon>Magnoliopsida</taxon>
        <taxon>Liliopsida</taxon>
        <taxon>Poales</taxon>
        <taxon>Poaceae</taxon>
        <taxon>PACMAD clade</taxon>
        <taxon>Arundinoideae</taxon>
        <taxon>Arundineae</taxon>
        <taxon>Arundo</taxon>
    </lineage>
</organism>
<proteinExistence type="predicted"/>